<reference evidence="4 5" key="1">
    <citation type="submission" date="2024-01" db="EMBL/GenBank/DDBJ databases">
        <title>Genome assemblies of Stephania.</title>
        <authorList>
            <person name="Yang L."/>
        </authorList>
    </citation>
    <scope>NUCLEOTIDE SEQUENCE [LARGE SCALE GENOMIC DNA]</scope>
    <source>
        <strain evidence="4">JXDWG</strain>
        <tissue evidence="4">Leaf</tissue>
    </source>
</reference>
<dbReference type="EMBL" id="JBBNAG010000005">
    <property type="protein sequence ID" value="KAK9132528.1"/>
    <property type="molecule type" value="Genomic_DNA"/>
</dbReference>
<name>A0AAP0JG96_9MAGN</name>
<dbReference type="InterPro" id="IPR018612">
    <property type="entry name" value="NSRP1_N"/>
</dbReference>
<comment type="similarity">
    <text evidence="1">Belongs to the NSRP1 family.</text>
</comment>
<organism evidence="4 5">
    <name type="scientific">Stephania cephalantha</name>
    <dbReference type="NCBI Taxonomy" id="152367"/>
    <lineage>
        <taxon>Eukaryota</taxon>
        <taxon>Viridiplantae</taxon>
        <taxon>Streptophyta</taxon>
        <taxon>Embryophyta</taxon>
        <taxon>Tracheophyta</taxon>
        <taxon>Spermatophyta</taxon>
        <taxon>Magnoliopsida</taxon>
        <taxon>Ranunculales</taxon>
        <taxon>Menispermaceae</taxon>
        <taxon>Menispermoideae</taxon>
        <taxon>Cissampelideae</taxon>
        <taxon>Stephania</taxon>
    </lineage>
</organism>
<evidence type="ECO:0000259" key="3">
    <source>
        <dbReference type="Pfam" id="PF09745"/>
    </source>
</evidence>
<gene>
    <name evidence="4" type="ORF">Scep_012056</name>
</gene>
<keyword evidence="2" id="KW-0175">Coiled coil</keyword>
<proteinExistence type="inferred from homology"/>
<evidence type="ECO:0000256" key="2">
    <source>
        <dbReference type="ARBA" id="ARBA00023054"/>
    </source>
</evidence>
<evidence type="ECO:0000313" key="4">
    <source>
        <dbReference type="EMBL" id="KAK9132528.1"/>
    </source>
</evidence>
<dbReference type="GO" id="GO:0000381">
    <property type="term" value="P:regulation of alternative mRNA splicing, via spliceosome"/>
    <property type="evidence" value="ECO:0007669"/>
    <property type="project" value="InterPro"/>
</dbReference>
<evidence type="ECO:0000313" key="5">
    <source>
        <dbReference type="Proteomes" id="UP001419268"/>
    </source>
</evidence>
<accession>A0AAP0JG96</accession>
<dbReference type="AlphaFoldDB" id="A0AAP0JG96"/>
<dbReference type="Pfam" id="PF09745">
    <property type="entry name" value="NSRP1_N"/>
    <property type="match status" value="1"/>
</dbReference>
<dbReference type="PANTHER" id="PTHR30060:SF0">
    <property type="entry name" value="COILED-COIL PROTEIN (DUF2040)-RELATED"/>
    <property type="match status" value="1"/>
</dbReference>
<keyword evidence="5" id="KW-1185">Reference proteome</keyword>
<sequence>MDKAKQRDMEHKIIYKRKLVKDRSKEDYLYAGKDKFVTSAYKRRLVEQAK</sequence>
<dbReference type="PANTHER" id="PTHR30060">
    <property type="entry name" value="INNER MEMBRANE PROTEIN"/>
    <property type="match status" value="1"/>
</dbReference>
<protein>
    <recommendedName>
        <fullName evidence="3">Nuclear speckle splicing regulatory protein 1 N-terminal domain-containing protein</fullName>
    </recommendedName>
</protein>
<feature type="domain" description="Nuclear speckle splicing regulatory protein 1 N-terminal" evidence="3">
    <location>
        <begin position="1"/>
        <end position="50"/>
    </location>
</feature>
<evidence type="ECO:0000256" key="1">
    <source>
        <dbReference type="ARBA" id="ARBA00010126"/>
    </source>
</evidence>
<comment type="caution">
    <text evidence="4">The sequence shown here is derived from an EMBL/GenBank/DDBJ whole genome shotgun (WGS) entry which is preliminary data.</text>
</comment>
<dbReference type="Proteomes" id="UP001419268">
    <property type="component" value="Unassembled WGS sequence"/>
</dbReference>